<evidence type="ECO:0000313" key="5">
    <source>
        <dbReference type="Proteomes" id="UP000431401"/>
    </source>
</evidence>
<dbReference type="CDD" id="cd01282">
    <property type="entry name" value="HTH_MerR-like_sg3"/>
    <property type="match status" value="1"/>
</dbReference>
<keyword evidence="5" id="KW-1185">Reference proteome</keyword>
<dbReference type="SUPFAM" id="SSF46955">
    <property type="entry name" value="Putative DNA-binding domain"/>
    <property type="match status" value="1"/>
</dbReference>
<evidence type="ECO:0000313" key="4">
    <source>
        <dbReference type="EMBL" id="MQY31920.1"/>
    </source>
</evidence>
<dbReference type="InterPro" id="IPR047057">
    <property type="entry name" value="MerR_fam"/>
</dbReference>
<name>A0A7K0E1F5_9NOCA</name>
<comment type="caution">
    <text evidence="4">The sequence shown here is derived from an EMBL/GenBank/DDBJ whole genome shotgun (WGS) entry which is preliminary data.</text>
</comment>
<gene>
    <name evidence="4" type="ORF">NRB56_75320</name>
</gene>
<dbReference type="PROSITE" id="PS50937">
    <property type="entry name" value="HTH_MERR_2"/>
    <property type="match status" value="1"/>
</dbReference>
<keyword evidence="1" id="KW-0238">DNA-binding</keyword>
<feature type="compositionally biased region" description="Basic and acidic residues" evidence="2">
    <location>
        <begin position="120"/>
        <end position="133"/>
    </location>
</feature>
<dbReference type="PANTHER" id="PTHR30204:SF97">
    <property type="entry name" value="MERR FAMILY REGULATORY PROTEIN"/>
    <property type="match status" value="1"/>
</dbReference>
<dbReference type="PRINTS" id="PR00040">
    <property type="entry name" value="HTHMERR"/>
</dbReference>
<accession>A0A7K0E1F5</accession>
<dbReference type="InterPro" id="IPR009061">
    <property type="entry name" value="DNA-bd_dom_put_sf"/>
</dbReference>
<protein>
    <recommendedName>
        <fullName evidence="3">HTH merR-type domain-containing protein</fullName>
    </recommendedName>
</protein>
<dbReference type="GO" id="GO:0003700">
    <property type="term" value="F:DNA-binding transcription factor activity"/>
    <property type="evidence" value="ECO:0007669"/>
    <property type="project" value="InterPro"/>
</dbReference>
<dbReference type="Pfam" id="PF13411">
    <property type="entry name" value="MerR_1"/>
    <property type="match status" value="1"/>
</dbReference>
<dbReference type="GO" id="GO:0003677">
    <property type="term" value="F:DNA binding"/>
    <property type="evidence" value="ECO:0007669"/>
    <property type="project" value="UniProtKB-KW"/>
</dbReference>
<sequence length="156" mass="17054">MRIGELAGRTGVSVRALRYYEEQHLLTAQRSPSGQRRYPESAVDQVRLIQQLYAGGLSSRTIVELLPCVVDGNATPELLTRLAAQRDRIDAQITDLTDTRDRLDAILTGATTNMLTGRSCRTDAPRTGRRTTEPDPIPGSAEVADSEPGSRLPARP</sequence>
<dbReference type="SMART" id="SM00422">
    <property type="entry name" value="HTH_MERR"/>
    <property type="match status" value="1"/>
</dbReference>
<evidence type="ECO:0000259" key="3">
    <source>
        <dbReference type="PROSITE" id="PS50937"/>
    </source>
</evidence>
<evidence type="ECO:0000256" key="1">
    <source>
        <dbReference type="ARBA" id="ARBA00023125"/>
    </source>
</evidence>
<proteinExistence type="predicted"/>
<dbReference type="EMBL" id="WEGI01000026">
    <property type="protein sequence ID" value="MQY31920.1"/>
    <property type="molecule type" value="Genomic_DNA"/>
</dbReference>
<dbReference type="PANTHER" id="PTHR30204">
    <property type="entry name" value="REDOX-CYCLING DRUG-SENSING TRANSCRIPTIONAL ACTIVATOR SOXR"/>
    <property type="match status" value="1"/>
</dbReference>
<dbReference type="RefSeq" id="WP_153349136.1">
    <property type="nucleotide sequence ID" value="NZ_WEGI01000026.1"/>
</dbReference>
<feature type="region of interest" description="Disordered" evidence="2">
    <location>
        <begin position="117"/>
        <end position="156"/>
    </location>
</feature>
<evidence type="ECO:0000256" key="2">
    <source>
        <dbReference type="SAM" id="MobiDB-lite"/>
    </source>
</evidence>
<organism evidence="4 5">
    <name type="scientific">Nocardia aurantia</name>
    <dbReference type="NCBI Taxonomy" id="2585199"/>
    <lineage>
        <taxon>Bacteria</taxon>
        <taxon>Bacillati</taxon>
        <taxon>Actinomycetota</taxon>
        <taxon>Actinomycetes</taxon>
        <taxon>Mycobacteriales</taxon>
        <taxon>Nocardiaceae</taxon>
        <taxon>Nocardia</taxon>
    </lineage>
</organism>
<dbReference type="PROSITE" id="PS00552">
    <property type="entry name" value="HTH_MERR_1"/>
    <property type="match status" value="1"/>
</dbReference>
<dbReference type="Proteomes" id="UP000431401">
    <property type="component" value="Unassembled WGS sequence"/>
</dbReference>
<dbReference type="Gene3D" id="1.10.1660.10">
    <property type="match status" value="1"/>
</dbReference>
<reference evidence="4 5" key="1">
    <citation type="submission" date="2019-10" db="EMBL/GenBank/DDBJ databases">
        <title>Nocardia macrotermitis sp. nov. and Nocardia aurantia sp. nov., isolated from the gut of fungus growing-termite Macrotermes natalensis.</title>
        <authorList>
            <person name="Benndorf R."/>
            <person name="Schwitalla J."/>
            <person name="Martin K."/>
            <person name="De Beer W."/>
            <person name="Kaster A.-K."/>
            <person name="Vollmers J."/>
            <person name="Poulsen M."/>
            <person name="Beemelmanns C."/>
        </authorList>
    </citation>
    <scope>NUCLEOTIDE SEQUENCE [LARGE SCALE GENOMIC DNA]</scope>
    <source>
        <strain evidence="4 5">RB56</strain>
    </source>
</reference>
<dbReference type="InterPro" id="IPR000551">
    <property type="entry name" value="MerR-type_HTH_dom"/>
</dbReference>
<feature type="domain" description="HTH merR-type" evidence="3">
    <location>
        <begin position="1"/>
        <end position="68"/>
    </location>
</feature>
<dbReference type="OrthoDB" id="4567915at2"/>
<dbReference type="AlphaFoldDB" id="A0A7K0E1F5"/>